<dbReference type="AlphaFoldDB" id="A0A1D9G3W2"/>
<protein>
    <submittedName>
        <fullName evidence="2">Helix-turn-helix domain-containing protein</fullName>
    </submittedName>
</protein>
<dbReference type="Pfam" id="PF12323">
    <property type="entry name" value="HTH_OrfB_IS605"/>
    <property type="match status" value="1"/>
</dbReference>
<dbReference type="EMBL" id="CP017708">
    <property type="protein sequence ID" value="AOY82319.2"/>
    <property type="molecule type" value="Genomic_DNA"/>
</dbReference>
<reference evidence="2" key="1">
    <citation type="journal article" date="2017" name="Proc. Natl. Acad. Sci. U.S.A.">
        <title>Comparative genomics uncovers the prolific and distinctive metabolic potential of the cyanobacterial genus Moorea.</title>
        <authorList>
            <person name="Leao T."/>
            <person name="Castelao G."/>
            <person name="Korobeynikov A."/>
            <person name="Monroe E.A."/>
            <person name="Podell S."/>
            <person name="Glukhov E."/>
            <person name="Allen E.E."/>
            <person name="Gerwick W.H."/>
            <person name="Gerwick L."/>
        </authorList>
    </citation>
    <scope>NUCLEOTIDE SEQUENCE</scope>
    <source>
        <strain evidence="2">JHB</strain>
    </source>
</reference>
<name>A0A1D9G3W2_MOOP1</name>
<organism evidence="2">
    <name type="scientific">Moorena producens (strain JHB)</name>
    <dbReference type="NCBI Taxonomy" id="1454205"/>
    <lineage>
        <taxon>Bacteria</taxon>
        <taxon>Bacillati</taxon>
        <taxon>Cyanobacteriota</taxon>
        <taxon>Cyanophyceae</taxon>
        <taxon>Coleofasciculales</taxon>
        <taxon>Coleofasciculaceae</taxon>
        <taxon>Moorena</taxon>
    </lineage>
</organism>
<dbReference type="InterPro" id="IPR021027">
    <property type="entry name" value="Transposase_put_HTH"/>
</dbReference>
<sequence length="168" mass="19218">MFLSSEQRLMIRRWFGVSRYVFNKTVKILQIGVVKANWKAIKTGILNDLPDWCKSVPYQIKSIAIKDACTAVREAKKKYKKTSQINRVKFRSRKNPVQSCYIPKSAVSAKGVYHTKLGETTFAEALPDNVCDCRLTSTNGDYYLVVPYTTTQNKTENQGRVVACLPWR</sequence>
<reference evidence="2" key="2">
    <citation type="submission" date="2022-10" db="EMBL/GenBank/DDBJ databases">
        <authorList>
            <person name="Ngo T.-E."/>
        </authorList>
    </citation>
    <scope>NUCLEOTIDE SEQUENCE</scope>
    <source>
        <strain evidence="2">JHB</strain>
    </source>
</reference>
<dbReference type="Proteomes" id="UP000176944">
    <property type="component" value="Chromosome"/>
</dbReference>
<evidence type="ECO:0000313" key="2">
    <source>
        <dbReference type="EMBL" id="AOY82319.2"/>
    </source>
</evidence>
<feature type="domain" description="Transposase putative helix-turn-helix" evidence="1">
    <location>
        <begin position="5"/>
        <end position="26"/>
    </location>
</feature>
<accession>A0A1D9G3W2</accession>
<proteinExistence type="predicted"/>
<evidence type="ECO:0000259" key="1">
    <source>
        <dbReference type="Pfam" id="PF12323"/>
    </source>
</evidence>
<gene>
    <name evidence="2" type="ORF">BJP36_22855</name>
</gene>